<protein>
    <submittedName>
        <fullName evidence="2">Uncharacterized protein</fullName>
    </submittedName>
</protein>
<reference evidence="2" key="1">
    <citation type="submission" date="2022-10" db="EMBL/GenBank/DDBJ databases">
        <title>The complete genomes of actinobacterial strains from the NBC collection.</title>
        <authorList>
            <person name="Joergensen T.S."/>
            <person name="Alvarez Arevalo M."/>
            <person name="Sterndorff E.B."/>
            <person name="Faurdal D."/>
            <person name="Vuksanovic O."/>
            <person name="Mourched A.-S."/>
            <person name="Charusanti P."/>
            <person name="Shaw S."/>
            <person name="Blin K."/>
            <person name="Weber T."/>
        </authorList>
    </citation>
    <scope>NUCLEOTIDE SEQUENCE</scope>
    <source>
        <strain evidence="2">NBC_00222</strain>
    </source>
</reference>
<name>A0ABZ1UB88_9ACTN</name>
<organism evidence="2 3">
    <name type="scientific">Kitasatospora purpeofusca</name>
    <dbReference type="NCBI Taxonomy" id="67352"/>
    <lineage>
        <taxon>Bacteria</taxon>
        <taxon>Bacillati</taxon>
        <taxon>Actinomycetota</taxon>
        <taxon>Actinomycetes</taxon>
        <taxon>Kitasatosporales</taxon>
        <taxon>Streptomycetaceae</taxon>
        <taxon>Kitasatospora</taxon>
    </lineage>
</organism>
<gene>
    <name evidence="2" type="ORF">OHA16_37850</name>
</gene>
<dbReference type="EMBL" id="CP108110">
    <property type="protein sequence ID" value="WUQ88254.1"/>
    <property type="molecule type" value="Genomic_DNA"/>
</dbReference>
<keyword evidence="3" id="KW-1185">Reference proteome</keyword>
<dbReference type="RefSeq" id="WP_328958803.1">
    <property type="nucleotide sequence ID" value="NZ_CP108110.1"/>
</dbReference>
<evidence type="ECO:0000313" key="2">
    <source>
        <dbReference type="EMBL" id="WUQ88254.1"/>
    </source>
</evidence>
<evidence type="ECO:0000256" key="1">
    <source>
        <dbReference type="SAM" id="MobiDB-lite"/>
    </source>
</evidence>
<accession>A0ABZ1UB88</accession>
<sequence length="162" mass="17654">MTDIRRPALRYTADITVEDIDGLAGFIERRVVLLREAAARPGGEEALIGEALTHTVTALTGSAREVLGTLAGHAAEAAGSASGPAGADATGGEDREDREVTAFDEEFEELMARLSRLWRYLLTAAEAWSHLPDYDVARWRLDGHLDAEHEARARWLEAGDAW</sequence>
<proteinExistence type="predicted"/>
<feature type="compositionally biased region" description="Low complexity" evidence="1">
    <location>
        <begin position="75"/>
        <end position="90"/>
    </location>
</feature>
<evidence type="ECO:0000313" key="3">
    <source>
        <dbReference type="Proteomes" id="UP001432222"/>
    </source>
</evidence>
<feature type="region of interest" description="Disordered" evidence="1">
    <location>
        <begin position="75"/>
        <end position="98"/>
    </location>
</feature>
<dbReference type="Proteomes" id="UP001432222">
    <property type="component" value="Chromosome"/>
</dbReference>